<dbReference type="InterPro" id="IPR008271">
    <property type="entry name" value="Ser/Thr_kinase_AS"/>
</dbReference>
<dbReference type="SUPFAM" id="SSF56112">
    <property type="entry name" value="Protein kinase-like (PK-like)"/>
    <property type="match status" value="1"/>
</dbReference>
<evidence type="ECO:0000256" key="7">
    <source>
        <dbReference type="ARBA" id="ARBA00022777"/>
    </source>
</evidence>
<keyword evidence="10" id="KW-0472">Membrane</keyword>
<feature type="domain" description="Protein kinase" evidence="13">
    <location>
        <begin position="536"/>
        <end position="810"/>
    </location>
</feature>
<evidence type="ECO:0000256" key="10">
    <source>
        <dbReference type="ARBA" id="ARBA00023136"/>
    </source>
</evidence>
<keyword evidence="4" id="KW-0812">Transmembrane</keyword>
<evidence type="ECO:0000256" key="6">
    <source>
        <dbReference type="ARBA" id="ARBA00022741"/>
    </source>
</evidence>
<dbReference type="InterPro" id="IPR024788">
    <property type="entry name" value="Malectin-like_Carb-bd_dom"/>
</dbReference>
<name>A0A4Y7LD25_PAPSO</name>
<sequence>MDIALELITPRNIDEVVHALEKEVVKTQSTELEKTGEYRHALELITPRNIDEVVQALKKEVVKTLSTELEKMENTIKGLRTIEKMRVCFLDHLLVLELSSKLIESEDTDGRKWEGDNSKFAPSDKNTITSRASFQDPSVAEIPYMTARIFTSNFTYSIPVGSGRKTVRLNFYPVSYAGRNASDAIFSVSSGGYTLLKNFSTSQTAEALNYAFIVKEFSINVDSGKLNITFTPSSGYANNSYAFVNGIEVISMPDIYSSKDKVQIVGQAAGIFRNIDNSTALENIVRLNVGGNEISLAQDTGLFRSWSDDSLYIYGSQLGATDAAYSTRMKIKYDPSVRPYAVPESVYLTARTMGPSLDVNKDYNLTWIFLNNQTAQDEADIIFWTGNIGNGIAVYKDYVVNVPKGVGQHDLWLELHPAETKSNYYDAILNGLEIFKLSDRAGNLAGPNPIPAPVQKVIKPSSLSKSEKSTDRAGILGGGGGKKTPVPELGQLCGLHVLFMVIHILQLQEKLTLLLKAMLHYLLGIFAEMKAATSNFNEALILGIGGFGKVYKGEIEGGTIKVAIKRGNSHSGQGVHEFQTEIELLSNLRHCHLVSLIGYCEENSEMILVYDYMARGTLHEHLYKTPQPPLSWKQRLAICIGAARGLHYLHTGAKRTIIHRDVKTTNILLNEKWVAKVSDFGLSKTGLSLFCTHVTTDVKGTYGYLDPQYFRRHQLTEKTDVYSFGVVLFEVLCARTVLDPTLPIEQVILAEWALHCHKEGILDQIIDPYLIGEISPECLKKFVEIAEKCLHDRGIERPSMSHVLWSLEFALKLQESMEKCGATHGDIDNEETPFTNYEEDF</sequence>
<dbReference type="GO" id="GO:0016020">
    <property type="term" value="C:membrane"/>
    <property type="evidence" value="ECO:0007669"/>
    <property type="project" value="UniProtKB-SubCell"/>
</dbReference>
<dbReference type="Gene3D" id="1.10.510.10">
    <property type="entry name" value="Transferase(Phosphotransferase) domain 1"/>
    <property type="match status" value="1"/>
</dbReference>
<evidence type="ECO:0000256" key="4">
    <source>
        <dbReference type="ARBA" id="ARBA00022692"/>
    </source>
</evidence>
<keyword evidence="2" id="KW-0723">Serine/threonine-protein kinase</keyword>
<dbReference type="FunFam" id="3.30.200.20:FF:000039">
    <property type="entry name" value="receptor-like protein kinase FERONIA"/>
    <property type="match status" value="1"/>
</dbReference>
<evidence type="ECO:0000313" key="15">
    <source>
        <dbReference type="Proteomes" id="UP000316621"/>
    </source>
</evidence>
<evidence type="ECO:0000313" key="14">
    <source>
        <dbReference type="EMBL" id="RZC82592.1"/>
    </source>
</evidence>
<dbReference type="AlphaFoldDB" id="A0A4Y7LD25"/>
<dbReference type="FunFam" id="1.10.510.10:FF:000252">
    <property type="entry name" value="Receptor-like protein kinase FERONIA"/>
    <property type="match status" value="1"/>
</dbReference>
<dbReference type="InterPro" id="IPR000719">
    <property type="entry name" value="Prot_kinase_dom"/>
</dbReference>
<dbReference type="GO" id="GO:0004674">
    <property type="term" value="F:protein serine/threonine kinase activity"/>
    <property type="evidence" value="ECO:0007669"/>
    <property type="project" value="UniProtKB-KW"/>
</dbReference>
<organism evidence="14 15">
    <name type="scientific">Papaver somniferum</name>
    <name type="common">Opium poppy</name>
    <dbReference type="NCBI Taxonomy" id="3469"/>
    <lineage>
        <taxon>Eukaryota</taxon>
        <taxon>Viridiplantae</taxon>
        <taxon>Streptophyta</taxon>
        <taxon>Embryophyta</taxon>
        <taxon>Tracheophyta</taxon>
        <taxon>Spermatophyta</taxon>
        <taxon>Magnoliopsida</taxon>
        <taxon>Ranunculales</taxon>
        <taxon>Papaveraceae</taxon>
        <taxon>Papaveroideae</taxon>
        <taxon>Papaver</taxon>
    </lineage>
</organism>
<dbReference type="InterPro" id="IPR011009">
    <property type="entry name" value="Kinase-like_dom_sf"/>
</dbReference>
<dbReference type="Gene3D" id="2.60.120.430">
    <property type="entry name" value="Galactose-binding lectin"/>
    <property type="match status" value="1"/>
</dbReference>
<dbReference type="CDD" id="cd14066">
    <property type="entry name" value="STKc_IRAK"/>
    <property type="match status" value="1"/>
</dbReference>
<keyword evidence="6 12" id="KW-0547">Nucleotide-binding</keyword>
<dbReference type="PROSITE" id="PS50011">
    <property type="entry name" value="PROTEIN_KINASE_DOM"/>
    <property type="match status" value="1"/>
</dbReference>
<evidence type="ECO:0000256" key="3">
    <source>
        <dbReference type="ARBA" id="ARBA00022679"/>
    </source>
</evidence>
<dbReference type="Gene3D" id="3.30.200.20">
    <property type="entry name" value="Phosphorylase Kinase, domain 1"/>
    <property type="match status" value="1"/>
</dbReference>
<evidence type="ECO:0000256" key="9">
    <source>
        <dbReference type="ARBA" id="ARBA00022989"/>
    </source>
</evidence>
<proteinExistence type="predicted"/>
<gene>
    <name evidence="14" type="ORF">C5167_045379</name>
</gene>
<evidence type="ECO:0000256" key="5">
    <source>
        <dbReference type="ARBA" id="ARBA00022729"/>
    </source>
</evidence>
<keyword evidence="9" id="KW-1133">Transmembrane helix</keyword>
<dbReference type="PROSITE" id="PS00107">
    <property type="entry name" value="PROTEIN_KINASE_ATP"/>
    <property type="match status" value="1"/>
</dbReference>
<protein>
    <recommendedName>
        <fullName evidence="13">Protein kinase domain-containing protein</fullName>
    </recommendedName>
</protein>
<dbReference type="SMART" id="SM00220">
    <property type="entry name" value="S_TKc"/>
    <property type="match status" value="1"/>
</dbReference>
<dbReference type="PANTHER" id="PTHR34590">
    <property type="entry name" value="OS03G0124300 PROTEIN-RELATED"/>
    <property type="match status" value="1"/>
</dbReference>
<dbReference type="Pfam" id="PF07714">
    <property type="entry name" value="PK_Tyr_Ser-Thr"/>
    <property type="match status" value="1"/>
</dbReference>
<keyword evidence="11" id="KW-0325">Glycoprotein</keyword>
<dbReference type="EMBL" id="CM010725">
    <property type="protein sequence ID" value="RZC82592.1"/>
    <property type="molecule type" value="Genomic_DNA"/>
</dbReference>
<dbReference type="InterPro" id="IPR045272">
    <property type="entry name" value="ANXUR1/2-like"/>
</dbReference>
<dbReference type="Gramene" id="RZC82592">
    <property type="protein sequence ID" value="RZC82592"/>
    <property type="gene ID" value="C5167_045379"/>
</dbReference>
<keyword evidence="5" id="KW-0732">Signal</keyword>
<dbReference type="FunFam" id="2.60.120.430:FF:000003">
    <property type="entry name" value="FERONIA receptor-like kinase"/>
    <property type="match status" value="1"/>
</dbReference>
<dbReference type="GO" id="GO:0004714">
    <property type="term" value="F:transmembrane receptor protein tyrosine kinase activity"/>
    <property type="evidence" value="ECO:0007669"/>
    <property type="project" value="InterPro"/>
</dbReference>
<dbReference type="PANTHER" id="PTHR34590:SF5">
    <property type="entry name" value="OS04G0586500 PROTEIN"/>
    <property type="match status" value="1"/>
</dbReference>
<dbReference type="InterPro" id="IPR001245">
    <property type="entry name" value="Ser-Thr/Tyr_kinase_cat_dom"/>
</dbReference>
<evidence type="ECO:0000256" key="8">
    <source>
        <dbReference type="ARBA" id="ARBA00022840"/>
    </source>
</evidence>
<comment type="subcellular location">
    <subcellularLocation>
        <location evidence="1">Membrane</location>
        <topology evidence="1">Single-pass type I membrane protein</topology>
    </subcellularLocation>
</comment>
<dbReference type="Pfam" id="PF12819">
    <property type="entry name" value="Malectin_like"/>
    <property type="match status" value="1"/>
</dbReference>
<dbReference type="GO" id="GO:0005524">
    <property type="term" value="F:ATP binding"/>
    <property type="evidence" value="ECO:0007669"/>
    <property type="project" value="UniProtKB-UniRule"/>
</dbReference>
<reference evidence="14 15" key="1">
    <citation type="journal article" date="2018" name="Science">
        <title>The opium poppy genome and morphinan production.</title>
        <authorList>
            <person name="Guo L."/>
            <person name="Winzer T."/>
            <person name="Yang X."/>
            <person name="Li Y."/>
            <person name="Ning Z."/>
            <person name="He Z."/>
            <person name="Teodor R."/>
            <person name="Lu Y."/>
            <person name="Bowser T.A."/>
            <person name="Graham I.A."/>
            <person name="Ye K."/>
        </authorList>
    </citation>
    <scope>NUCLEOTIDE SEQUENCE [LARGE SCALE GENOMIC DNA]</scope>
    <source>
        <strain evidence="15">cv. HN1</strain>
        <tissue evidence="14">Leaves</tissue>
    </source>
</reference>
<evidence type="ECO:0000259" key="13">
    <source>
        <dbReference type="PROSITE" id="PS50011"/>
    </source>
</evidence>
<evidence type="ECO:0000256" key="11">
    <source>
        <dbReference type="ARBA" id="ARBA00023180"/>
    </source>
</evidence>
<evidence type="ECO:0000256" key="12">
    <source>
        <dbReference type="PROSITE-ProRule" id="PRU10141"/>
    </source>
</evidence>
<keyword evidence="8 12" id="KW-0067">ATP-binding</keyword>
<dbReference type="Proteomes" id="UP000316621">
    <property type="component" value="Chromosome 11"/>
</dbReference>
<keyword evidence="7" id="KW-0418">Kinase</keyword>
<keyword evidence="3" id="KW-0808">Transferase</keyword>
<accession>A0A4Y7LD25</accession>
<dbReference type="InterPro" id="IPR017441">
    <property type="entry name" value="Protein_kinase_ATP_BS"/>
</dbReference>
<feature type="binding site" evidence="12">
    <location>
        <position position="565"/>
    </location>
    <ligand>
        <name>ATP</name>
        <dbReference type="ChEBI" id="CHEBI:30616"/>
    </ligand>
</feature>
<keyword evidence="15" id="KW-1185">Reference proteome</keyword>
<evidence type="ECO:0000256" key="2">
    <source>
        <dbReference type="ARBA" id="ARBA00022527"/>
    </source>
</evidence>
<dbReference type="PROSITE" id="PS00108">
    <property type="entry name" value="PROTEIN_KINASE_ST"/>
    <property type="match status" value="1"/>
</dbReference>
<evidence type="ECO:0000256" key="1">
    <source>
        <dbReference type="ARBA" id="ARBA00004479"/>
    </source>
</evidence>